<gene>
    <name evidence="2" type="ORF">A1507_09445</name>
</gene>
<feature type="transmembrane region" description="Helical" evidence="1">
    <location>
        <begin position="94"/>
        <end position="112"/>
    </location>
</feature>
<reference evidence="2 3" key="1">
    <citation type="submission" date="2016-03" db="EMBL/GenBank/DDBJ databases">
        <authorList>
            <person name="Ploux O."/>
        </authorList>
    </citation>
    <scope>NUCLEOTIDE SEQUENCE [LARGE SCALE GENOMIC DNA]</scope>
    <source>
        <strain evidence="2 3">R-45378</strain>
    </source>
</reference>
<dbReference type="PANTHER" id="PTHR39594:SF1">
    <property type="entry name" value="PROTEIN YCHQ"/>
    <property type="match status" value="1"/>
</dbReference>
<dbReference type="InterPro" id="IPR007360">
    <property type="entry name" value="SirB"/>
</dbReference>
<sequence length="120" mass="13013">MVKHLHLLLVALVAVSFVARVLAAQVKPDLLQRPLLKIAPHVLASLLLISGIVLVFQGSWLAGSFGWIVAKVLALPVFIGLGMVAIRQSGQQRWLAFSGAMLVLFYIAGVAVHKQAFFFL</sequence>
<accession>A0A177NKI0</accession>
<feature type="transmembrane region" description="Helical" evidence="1">
    <location>
        <begin position="39"/>
        <end position="56"/>
    </location>
</feature>
<dbReference type="PANTHER" id="PTHR39594">
    <property type="entry name" value="PROTEIN YCHQ"/>
    <property type="match status" value="1"/>
</dbReference>
<dbReference type="PIRSF" id="PIRSF005610">
    <property type="entry name" value="SirB"/>
    <property type="match status" value="1"/>
</dbReference>
<proteinExistence type="predicted"/>
<dbReference type="GO" id="GO:0005886">
    <property type="term" value="C:plasma membrane"/>
    <property type="evidence" value="ECO:0007669"/>
    <property type="project" value="TreeGrafter"/>
</dbReference>
<evidence type="ECO:0000313" key="2">
    <source>
        <dbReference type="EMBL" id="OAI18568.1"/>
    </source>
</evidence>
<comment type="caution">
    <text evidence="2">The sequence shown here is derived from an EMBL/GenBank/DDBJ whole genome shotgun (WGS) entry which is preliminary data.</text>
</comment>
<keyword evidence="1" id="KW-0812">Transmembrane</keyword>
<dbReference type="OrthoDB" id="5588650at2"/>
<dbReference type="EMBL" id="LUUJ01000057">
    <property type="protein sequence ID" value="OAI18568.1"/>
    <property type="molecule type" value="Genomic_DNA"/>
</dbReference>
<dbReference type="Proteomes" id="UP000077857">
    <property type="component" value="Unassembled WGS sequence"/>
</dbReference>
<evidence type="ECO:0000313" key="3">
    <source>
        <dbReference type="Proteomes" id="UP000077857"/>
    </source>
</evidence>
<evidence type="ECO:0000256" key="1">
    <source>
        <dbReference type="SAM" id="Phobius"/>
    </source>
</evidence>
<keyword evidence="1" id="KW-0472">Membrane</keyword>
<feature type="transmembrane region" description="Helical" evidence="1">
    <location>
        <begin position="68"/>
        <end position="88"/>
    </location>
</feature>
<organism evidence="2 3">
    <name type="scientific">Methylomonas koyamae</name>
    <dbReference type="NCBI Taxonomy" id="702114"/>
    <lineage>
        <taxon>Bacteria</taxon>
        <taxon>Pseudomonadati</taxon>
        <taxon>Pseudomonadota</taxon>
        <taxon>Gammaproteobacteria</taxon>
        <taxon>Methylococcales</taxon>
        <taxon>Methylococcaceae</taxon>
        <taxon>Methylomonas</taxon>
    </lineage>
</organism>
<dbReference type="AlphaFoldDB" id="A0A177NKI0"/>
<dbReference type="Pfam" id="PF04247">
    <property type="entry name" value="SirB"/>
    <property type="match status" value="1"/>
</dbReference>
<keyword evidence="1" id="KW-1133">Transmembrane helix</keyword>
<protein>
    <submittedName>
        <fullName evidence="2">Invasion protein</fullName>
    </submittedName>
</protein>
<name>A0A177NKI0_9GAMM</name>